<keyword evidence="9" id="KW-1185">Reference proteome</keyword>
<comment type="caution">
    <text evidence="8">The sequence shown here is derived from an EMBL/GenBank/DDBJ whole genome shotgun (WGS) entry which is preliminary data.</text>
</comment>
<dbReference type="SUPFAM" id="SSF103481">
    <property type="entry name" value="Multidrug resistance efflux transporter EmrE"/>
    <property type="match status" value="2"/>
</dbReference>
<feature type="transmembrane region" description="Helical" evidence="6">
    <location>
        <begin position="181"/>
        <end position="198"/>
    </location>
</feature>
<evidence type="ECO:0000256" key="4">
    <source>
        <dbReference type="ARBA" id="ARBA00022989"/>
    </source>
</evidence>
<dbReference type="HOGENOM" id="CLU_033863_9_3_10"/>
<dbReference type="RefSeq" id="WP_004328348.1">
    <property type="nucleotide sequence ID" value="NZ_DS499577.1"/>
</dbReference>
<feature type="transmembrane region" description="Helical" evidence="6">
    <location>
        <begin position="270"/>
        <end position="288"/>
    </location>
</feature>
<evidence type="ECO:0000313" key="9">
    <source>
        <dbReference type="Proteomes" id="UP000005819"/>
    </source>
</evidence>
<dbReference type="InterPro" id="IPR037185">
    <property type="entry name" value="EmrE-like"/>
</dbReference>
<feature type="transmembrane region" description="Helical" evidence="6">
    <location>
        <begin position="95"/>
        <end position="115"/>
    </location>
</feature>
<feature type="transmembrane region" description="Helical" evidence="6">
    <location>
        <begin position="122"/>
        <end position="139"/>
    </location>
</feature>
<reference evidence="8" key="1">
    <citation type="submission" date="2007-10" db="EMBL/GenBank/DDBJ databases">
        <authorList>
            <person name="Fulton L."/>
            <person name="Clifton S."/>
            <person name="Fulton B."/>
            <person name="Xu J."/>
            <person name="Minx P."/>
            <person name="Pepin K.H."/>
            <person name="Johnson M."/>
            <person name="Thiruvilangam P."/>
            <person name="Bhonagiri V."/>
            <person name="Nash W.E."/>
            <person name="Mardis E.R."/>
            <person name="Wilson R.K."/>
        </authorList>
    </citation>
    <scope>NUCLEOTIDE SEQUENCE [LARGE SCALE GENOMIC DNA]</scope>
    <source>
        <strain evidence="8">DSM 17216</strain>
    </source>
</reference>
<evidence type="ECO:0000259" key="7">
    <source>
        <dbReference type="Pfam" id="PF00892"/>
    </source>
</evidence>
<comment type="similarity">
    <text evidence="2">Belongs to the EamA transporter family.</text>
</comment>
<feature type="domain" description="EamA" evidence="7">
    <location>
        <begin position="6"/>
        <end position="139"/>
    </location>
</feature>
<protein>
    <submittedName>
        <fullName evidence="8">Membrane protein</fullName>
    </submittedName>
</protein>
<feature type="transmembrane region" description="Helical" evidence="6">
    <location>
        <begin position="68"/>
        <end position="89"/>
    </location>
</feature>
<evidence type="ECO:0000256" key="3">
    <source>
        <dbReference type="ARBA" id="ARBA00022692"/>
    </source>
</evidence>
<organism evidence="8 9">
    <name type="scientific">Alistipes putredinis DSM 17216</name>
    <dbReference type="NCBI Taxonomy" id="445970"/>
    <lineage>
        <taxon>Bacteria</taxon>
        <taxon>Pseudomonadati</taxon>
        <taxon>Bacteroidota</taxon>
        <taxon>Bacteroidia</taxon>
        <taxon>Bacteroidales</taxon>
        <taxon>Rikenellaceae</taxon>
        <taxon>Alistipes</taxon>
    </lineage>
</organism>
<accession>B0MYT3</accession>
<dbReference type="Proteomes" id="UP000005819">
    <property type="component" value="Unassembled WGS sequence"/>
</dbReference>
<feature type="domain" description="EamA" evidence="7">
    <location>
        <begin position="150"/>
        <end position="287"/>
    </location>
</feature>
<keyword evidence="4 6" id="KW-1133">Transmembrane helix</keyword>
<keyword evidence="5 6" id="KW-0472">Membrane</keyword>
<dbReference type="PANTHER" id="PTHR32322">
    <property type="entry name" value="INNER MEMBRANE TRANSPORTER"/>
    <property type="match status" value="1"/>
</dbReference>
<feature type="transmembrane region" description="Helical" evidence="6">
    <location>
        <begin position="145"/>
        <end position="169"/>
    </location>
</feature>
<reference evidence="8" key="2">
    <citation type="submission" date="2013-09" db="EMBL/GenBank/DDBJ databases">
        <title>Draft genome sequence of Alistipes putredinis (DSM 17216).</title>
        <authorList>
            <person name="Sudarsanam P."/>
            <person name="Ley R."/>
            <person name="Guruge J."/>
            <person name="Turnbaugh P.J."/>
            <person name="Mahowald M."/>
            <person name="Liep D."/>
            <person name="Gordon J."/>
        </authorList>
    </citation>
    <scope>NUCLEOTIDE SEQUENCE</scope>
    <source>
        <strain evidence="8">DSM 17216</strain>
    </source>
</reference>
<evidence type="ECO:0000256" key="5">
    <source>
        <dbReference type="ARBA" id="ARBA00023136"/>
    </source>
</evidence>
<dbReference type="eggNOG" id="COG0697">
    <property type="taxonomic scope" value="Bacteria"/>
</dbReference>
<feature type="transmembrane region" description="Helical" evidence="6">
    <location>
        <begin position="39"/>
        <end position="56"/>
    </location>
</feature>
<name>B0MYT3_9BACT</name>
<dbReference type="GO" id="GO:0016020">
    <property type="term" value="C:membrane"/>
    <property type="evidence" value="ECO:0007669"/>
    <property type="project" value="UniProtKB-SubCell"/>
</dbReference>
<proteinExistence type="inferred from homology"/>
<gene>
    <name evidence="8" type="ORF">ALIPUT_02301</name>
</gene>
<dbReference type="InterPro" id="IPR050638">
    <property type="entry name" value="AA-Vitamin_Transporters"/>
</dbReference>
<dbReference type="Pfam" id="PF00892">
    <property type="entry name" value="EamA"/>
    <property type="match status" value="2"/>
</dbReference>
<dbReference type="AlphaFoldDB" id="B0MYT3"/>
<feature type="transmembrane region" description="Helical" evidence="6">
    <location>
        <begin position="246"/>
        <end position="264"/>
    </location>
</feature>
<keyword evidence="3 6" id="KW-0812">Transmembrane</keyword>
<feature type="transmembrane region" description="Helical" evidence="6">
    <location>
        <begin position="12"/>
        <end position="33"/>
    </location>
</feature>
<dbReference type="OrthoDB" id="9806740at2"/>
<dbReference type="EMBL" id="ABFK02000020">
    <property type="protein sequence ID" value="EDS02769.1"/>
    <property type="molecule type" value="Genomic_DNA"/>
</dbReference>
<dbReference type="InterPro" id="IPR000620">
    <property type="entry name" value="EamA_dom"/>
</dbReference>
<evidence type="ECO:0000256" key="1">
    <source>
        <dbReference type="ARBA" id="ARBA00004141"/>
    </source>
</evidence>
<sequence>MSEKSKGTLCGIVAAVSYGMNPLGALSLYRAGINTNSVLFYRYALAAVLLAALLLVQKTSLRITRREFSVLGLLGVMFAVSSLTLFMSFHYMDAGIASTLLFVYPVMVAVIMAIFFRERISLVTVLSISLALCGIALLYRGEGGAVLNTAGVVLVMASSLSYALYIVVVNRASLNMSSVKLTFYVLLFGVAAIVLYSLCCPDQPLQLLSTPSMWGGWAAMLALIPTVVSLVLMTVAVHAIGSTPTAVMGALEPLTAVVIGVTIFGELFTARLAAGIGLILLAVTLIVAGKSLHPGRLAAIIGHRGFLRHSR</sequence>
<evidence type="ECO:0000256" key="2">
    <source>
        <dbReference type="ARBA" id="ARBA00007362"/>
    </source>
</evidence>
<dbReference type="GeneID" id="73802751"/>
<feature type="transmembrane region" description="Helical" evidence="6">
    <location>
        <begin position="218"/>
        <end position="239"/>
    </location>
</feature>
<evidence type="ECO:0000256" key="6">
    <source>
        <dbReference type="SAM" id="Phobius"/>
    </source>
</evidence>
<dbReference type="Gene3D" id="1.10.3730.20">
    <property type="match status" value="1"/>
</dbReference>
<evidence type="ECO:0000313" key="8">
    <source>
        <dbReference type="EMBL" id="EDS02769.1"/>
    </source>
</evidence>
<comment type="subcellular location">
    <subcellularLocation>
        <location evidence="1">Membrane</location>
        <topology evidence="1">Multi-pass membrane protein</topology>
    </subcellularLocation>
</comment>
<dbReference type="PANTHER" id="PTHR32322:SF2">
    <property type="entry name" value="EAMA DOMAIN-CONTAINING PROTEIN"/>
    <property type="match status" value="1"/>
</dbReference>